<keyword evidence="3" id="KW-1185">Reference proteome</keyword>
<sequence length="234" mass="25296">MHDEQGLVRERRALLKNGLVLAGALAVPGAVSATTRLGRPLTARDLKPMTQPPLPRTTVAVTSPRVVRPDLLRQAMASLSRHGSRIPNRDRIAIADFAAPSGKPRFHFIDLASGRSTSLLVAHGSGSDPAHTGYLERFSNRFGSNASSEGAFVTDDYYVGKHGRSQRLIGLDPTNDNALDRAIVVHSAWYANKDMIESHGMLGRSQGCFAVGERDLDQVFARLGAGRMIYAAKV</sequence>
<dbReference type="PANTHER" id="PTHR38477">
    <property type="entry name" value="HYPOTHETICAL EXPORTED PROTEIN"/>
    <property type="match status" value="1"/>
</dbReference>
<accession>A0A2T5GRR3</accession>
<evidence type="ECO:0000313" key="3">
    <source>
        <dbReference type="Proteomes" id="UP000244189"/>
    </source>
</evidence>
<accession>A0A5E7Y3L3</accession>
<dbReference type="Proteomes" id="UP000326857">
    <property type="component" value="Unassembled WGS sequence"/>
</dbReference>
<dbReference type="Pfam" id="PF13645">
    <property type="entry name" value="YkuD_2"/>
    <property type="match status" value="1"/>
</dbReference>
<gene>
    <name evidence="1" type="ORF">C8J26_0288</name>
    <name evidence="2" type="ORF">SPHINGO391_350055</name>
</gene>
<protein>
    <submittedName>
        <fullName evidence="1">L,D-transpeptidase-like protein</fullName>
    </submittedName>
    <submittedName>
        <fullName evidence="2">Transcriptional initiation protein Tat</fullName>
    </submittedName>
</protein>
<reference evidence="2 4" key="2">
    <citation type="submission" date="2019-09" db="EMBL/GenBank/DDBJ databases">
        <authorList>
            <person name="Dittami M. S."/>
        </authorList>
    </citation>
    <scope>NUCLEOTIDE SEQUENCE [LARGE SCALE GENOMIC DNA]</scope>
    <source>
        <strain evidence="2">SPHINGO391</strain>
    </source>
</reference>
<organism evidence="1 3">
    <name type="scientific">Sphingomonas aurantiaca</name>
    <dbReference type="NCBI Taxonomy" id="185949"/>
    <lineage>
        <taxon>Bacteria</taxon>
        <taxon>Pseudomonadati</taxon>
        <taxon>Pseudomonadota</taxon>
        <taxon>Alphaproteobacteria</taxon>
        <taxon>Sphingomonadales</taxon>
        <taxon>Sphingomonadaceae</taxon>
        <taxon>Sphingomonas</taxon>
    </lineage>
</organism>
<reference evidence="1 3" key="1">
    <citation type="submission" date="2018-04" db="EMBL/GenBank/DDBJ databases">
        <title>Genomic Encyclopedia of Type Strains, Phase III (KMG-III): the genomes of soil and plant-associated and newly described type strains.</title>
        <authorList>
            <person name="Whitman W."/>
        </authorList>
    </citation>
    <scope>NUCLEOTIDE SEQUENCE [LARGE SCALE GENOMIC DNA]</scope>
    <source>
        <strain evidence="1 3">MA101b</strain>
    </source>
</reference>
<evidence type="ECO:0000313" key="2">
    <source>
        <dbReference type="EMBL" id="VVT00452.1"/>
    </source>
</evidence>
<dbReference type="InterPro" id="IPR032676">
    <property type="entry name" value="YkuD_2"/>
</dbReference>
<name>A0A2T5GRR3_9SPHN</name>
<evidence type="ECO:0000313" key="1">
    <source>
        <dbReference type="EMBL" id="PTQ62017.1"/>
    </source>
</evidence>
<dbReference type="AlphaFoldDB" id="A0A2T5GRR3"/>
<proteinExistence type="predicted"/>
<dbReference type="EMBL" id="CABVLI010000029">
    <property type="protein sequence ID" value="VVT00452.1"/>
    <property type="molecule type" value="Genomic_DNA"/>
</dbReference>
<evidence type="ECO:0000313" key="4">
    <source>
        <dbReference type="Proteomes" id="UP000326857"/>
    </source>
</evidence>
<dbReference type="PANTHER" id="PTHR38477:SF1">
    <property type="entry name" value="MUREIN L,D-TRANSPEPTIDASE CATALYTIC DOMAIN FAMILY PROTEIN"/>
    <property type="match status" value="1"/>
</dbReference>
<dbReference type="RefSeq" id="WP_056419014.1">
    <property type="nucleotide sequence ID" value="NZ_JAPZPS010000003.1"/>
</dbReference>
<dbReference type="EMBL" id="QAOG01000001">
    <property type="protein sequence ID" value="PTQ62017.1"/>
    <property type="molecule type" value="Genomic_DNA"/>
</dbReference>
<dbReference type="Proteomes" id="UP000244189">
    <property type="component" value="Unassembled WGS sequence"/>
</dbReference>